<dbReference type="AlphaFoldDB" id="A0A2H0V4J9"/>
<proteinExistence type="predicted"/>
<organism evidence="1 2">
    <name type="scientific">Candidatus Falkowbacteria bacterium CG10_big_fil_rev_8_21_14_0_10_39_11</name>
    <dbReference type="NCBI Taxonomy" id="1974565"/>
    <lineage>
        <taxon>Bacteria</taxon>
        <taxon>Candidatus Falkowiibacteriota</taxon>
    </lineage>
</organism>
<protein>
    <submittedName>
        <fullName evidence="1">Uncharacterized protein</fullName>
    </submittedName>
</protein>
<reference evidence="2" key="1">
    <citation type="submission" date="2017-09" db="EMBL/GenBank/DDBJ databases">
        <title>Depth-based differentiation of microbial function through sediment-hosted aquifers and enrichment of novel symbionts in the deep terrestrial subsurface.</title>
        <authorList>
            <person name="Probst A.J."/>
            <person name="Ladd B."/>
            <person name="Jarett J.K."/>
            <person name="Geller-Mcgrath D.E."/>
            <person name="Sieber C.M.K."/>
            <person name="Emerson J.B."/>
            <person name="Anantharaman K."/>
            <person name="Thomas B.C."/>
            <person name="Malmstrom R."/>
            <person name="Stieglmeier M."/>
            <person name="Klingl A."/>
            <person name="Woyke T."/>
            <person name="Ryan C.M."/>
            <person name="Banfield J.F."/>
        </authorList>
    </citation>
    <scope>NUCLEOTIDE SEQUENCE [LARGE SCALE GENOMIC DNA]</scope>
</reference>
<evidence type="ECO:0000313" key="2">
    <source>
        <dbReference type="Proteomes" id="UP000229901"/>
    </source>
</evidence>
<dbReference type="EMBL" id="PFAP01000026">
    <property type="protein sequence ID" value="PIR93988.1"/>
    <property type="molecule type" value="Genomic_DNA"/>
</dbReference>
<sequence>MKIIGWAASCHVHFGMAMVAQTPETQNMLHANLLSELGSFQEASNVGTEPIKTTARLVRVPKRRHCWRSFYLLLMKKLRIL</sequence>
<dbReference type="Proteomes" id="UP000229901">
    <property type="component" value="Unassembled WGS sequence"/>
</dbReference>
<accession>A0A2H0V4J9</accession>
<comment type="caution">
    <text evidence="1">The sequence shown here is derived from an EMBL/GenBank/DDBJ whole genome shotgun (WGS) entry which is preliminary data.</text>
</comment>
<name>A0A2H0V4J9_9BACT</name>
<evidence type="ECO:0000313" key="1">
    <source>
        <dbReference type="EMBL" id="PIR93988.1"/>
    </source>
</evidence>
<gene>
    <name evidence="1" type="ORF">COT97_03755</name>
</gene>